<feature type="region of interest" description="Disordered" evidence="2">
    <location>
        <begin position="673"/>
        <end position="695"/>
    </location>
</feature>
<dbReference type="GO" id="GO:0008270">
    <property type="term" value="F:zinc ion binding"/>
    <property type="evidence" value="ECO:0007669"/>
    <property type="project" value="InterPro"/>
</dbReference>
<feature type="compositionally biased region" description="Low complexity" evidence="2">
    <location>
        <begin position="187"/>
        <end position="235"/>
    </location>
</feature>
<dbReference type="Gene3D" id="4.10.240.10">
    <property type="entry name" value="Zn(2)-C6 fungal-type DNA-binding domain"/>
    <property type="match status" value="1"/>
</dbReference>
<dbReference type="InterPro" id="IPR001138">
    <property type="entry name" value="Zn2Cys6_DnaBD"/>
</dbReference>
<keyword evidence="1" id="KW-0539">Nucleus</keyword>
<feature type="region of interest" description="Disordered" evidence="2">
    <location>
        <begin position="272"/>
        <end position="309"/>
    </location>
</feature>
<feature type="compositionally biased region" description="Polar residues" evidence="2">
    <location>
        <begin position="457"/>
        <end position="476"/>
    </location>
</feature>
<gene>
    <name evidence="4" type="ORF">BGAL_0075g00210</name>
</gene>
<dbReference type="AlphaFoldDB" id="A0A4S8R8D7"/>
<protein>
    <recommendedName>
        <fullName evidence="3">Zn(2)-C6 fungal-type domain-containing protein</fullName>
    </recommendedName>
</protein>
<dbReference type="SUPFAM" id="SSF57701">
    <property type="entry name" value="Zn2/Cys6 DNA-binding domain"/>
    <property type="match status" value="1"/>
</dbReference>
<proteinExistence type="predicted"/>
<feature type="compositionally biased region" description="Polar residues" evidence="2">
    <location>
        <begin position="272"/>
        <end position="286"/>
    </location>
</feature>
<dbReference type="CDD" id="cd00067">
    <property type="entry name" value="GAL4"/>
    <property type="match status" value="1"/>
</dbReference>
<dbReference type="GO" id="GO:0000981">
    <property type="term" value="F:DNA-binding transcription factor activity, RNA polymerase II-specific"/>
    <property type="evidence" value="ECO:0007669"/>
    <property type="project" value="InterPro"/>
</dbReference>
<feature type="region of interest" description="Disordered" evidence="2">
    <location>
        <begin position="183"/>
        <end position="235"/>
    </location>
</feature>
<feature type="compositionally biased region" description="Polar residues" evidence="2">
    <location>
        <begin position="673"/>
        <end position="684"/>
    </location>
</feature>
<reference evidence="4 5" key="1">
    <citation type="submission" date="2017-12" db="EMBL/GenBank/DDBJ databases">
        <title>Comparative genomics of Botrytis spp.</title>
        <authorList>
            <person name="Valero-Jimenez C.A."/>
            <person name="Tapia P."/>
            <person name="Veloso J."/>
            <person name="Silva-Moreno E."/>
            <person name="Staats M."/>
            <person name="Valdes J.H."/>
            <person name="Van Kan J.A.L."/>
        </authorList>
    </citation>
    <scope>NUCLEOTIDE SEQUENCE [LARGE SCALE GENOMIC DNA]</scope>
    <source>
        <strain evidence="4 5">MUCL435</strain>
    </source>
</reference>
<feature type="compositionally biased region" description="Low complexity" evidence="2">
    <location>
        <begin position="295"/>
        <end position="309"/>
    </location>
</feature>
<evidence type="ECO:0000256" key="1">
    <source>
        <dbReference type="ARBA" id="ARBA00023242"/>
    </source>
</evidence>
<evidence type="ECO:0000313" key="4">
    <source>
        <dbReference type="EMBL" id="THV52575.1"/>
    </source>
</evidence>
<feature type="region of interest" description="Disordered" evidence="2">
    <location>
        <begin position="456"/>
        <end position="493"/>
    </location>
</feature>
<dbReference type="OrthoDB" id="5431013at2759"/>
<dbReference type="PANTHER" id="PTHR36167">
    <property type="entry name" value="C2H2 FINGER DOMAIN TRANSCRIPTION FACTOR (EUROFUNG)-RELATED"/>
    <property type="match status" value="1"/>
</dbReference>
<feature type="region of interest" description="Disordered" evidence="2">
    <location>
        <begin position="1187"/>
        <end position="1231"/>
    </location>
</feature>
<keyword evidence="5" id="KW-1185">Reference proteome</keyword>
<dbReference type="InterPro" id="IPR039327">
    <property type="entry name" value="CON7-like"/>
</dbReference>
<feature type="compositionally biased region" description="Acidic residues" evidence="2">
    <location>
        <begin position="1189"/>
        <end position="1199"/>
    </location>
</feature>
<dbReference type="Proteomes" id="UP000308671">
    <property type="component" value="Unassembled WGS sequence"/>
</dbReference>
<dbReference type="InterPro" id="IPR036864">
    <property type="entry name" value="Zn2-C6_fun-type_DNA-bd_sf"/>
</dbReference>
<feature type="region of interest" description="Disordered" evidence="2">
    <location>
        <begin position="904"/>
        <end position="935"/>
    </location>
</feature>
<evidence type="ECO:0000256" key="2">
    <source>
        <dbReference type="SAM" id="MobiDB-lite"/>
    </source>
</evidence>
<sequence length="1231" mass="136223">MALEVIGGIASILQLAGTVYTISKTLYEVGEALSNAPSDIKDLARDLETFSDELHLLSTLLHGKDGRYADQVYRLTAKIIGDCATICTKIDRIIRKLRSGSVLAKIKWLYKEKEIMKLLARLRDLKLSLMGTLSVLSALRADNMMDSLGINNPSLIGGPNRHGLSTETRMQVEDTRLKLAGMSMKDTTGSSSGSKSLLPSSASLVSGGSSSTLSTSATSTTCVSPPTTRMPGTTSFSTSSFISMAVVPNSMPPILNTQANQSVDSFHSALSYQNQNSQDSETQRSLTPADPSHALSSPSLSLPQPTTLQGTRYPIARACNECRKKKRECDGKEPCDQCTSQSGGGDRLEDYCAYGPLEKDSSLRDGDVKPTDEQMKQVESFLEPEDLSHVPVIPRPVMVSDGHGKPSFSADGSHELDASVSKPLKSWRNEMALSAMKHFNMNTLDAEEWAKHLPVPSNISERTGPTDQAETSSHPNVENKPQEIENGKGCHGYQGGSTSQYEYYEALERESSCEISDLLDSMPEMGYIPSAAHSPASPEHIPVESDSAKSQNHQIDAVLGSSMGRETYFGGFGDNGPRMEEVDGYAESPAYSPASPVYSFIEADSSPIEADTIFLSFAGSEKFPNDSTFKDESAVVNDFLLTDEKKMTQSSPKYTALESFDVKDRHDYNTNFTEQANSSSQVPSNVGPDSIDMPITPIGYTSTQTNNPDPSKCLPRKLDLPSHEIQLRLLEDQDNRRLEIAKREQQNSYHRSLKISHQAGLGGPPPKLDIPDNEFAYRDYQRHLILTEEENKDRLALTQQMQRIQNSMLPSNSVAPTRQAETSMPIQMQQQQQQQQRFRLSPYRRLGVTERVTGVDCRRWHNFDACQSKEISANIPSGLYGLGNEDLLPKSQPQEIQMLNQASQETYERDGQPYDPSISPCGKSEPRGRMELPPDYTDDMSRQGFKLPKIDKSNNDSTIHFQNEVSNKGPGGFWVRSFINVKSFDAVIWSNLEHYLKWQRVYTTSEAGSIPLVANLDWSATLYKERIALRRQMFPRAASSIQKILDVLAVMEETIGLKIGAIAWACLLGAVENLLSHGRNWTADSQIRIITEMSEIASIIARYTVMENIYSQWKGMSLDKDYEQSLINLSTHVLIYLGAFVPSLSESSTNADMKPYFDRIIEADTACRGFTVIVSSKNTGIDRKRPIEEFSDDSDDTVDSDGTILGVDGNDEVNDMPSSAKRTRIQKHEFG</sequence>
<evidence type="ECO:0000313" key="5">
    <source>
        <dbReference type="Proteomes" id="UP000308671"/>
    </source>
</evidence>
<feature type="region of interest" description="Disordered" evidence="2">
    <location>
        <begin position="531"/>
        <end position="551"/>
    </location>
</feature>
<comment type="caution">
    <text evidence="4">The sequence shown here is derived from an EMBL/GenBank/DDBJ whole genome shotgun (WGS) entry which is preliminary data.</text>
</comment>
<dbReference type="PANTHER" id="PTHR36167:SF3">
    <property type="entry name" value="C2H2 FINGER DOMAIN TRANSCRIPTION FACTOR (EUROFUNG)-RELATED"/>
    <property type="match status" value="1"/>
</dbReference>
<evidence type="ECO:0000259" key="3">
    <source>
        <dbReference type="PROSITE" id="PS50048"/>
    </source>
</evidence>
<feature type="domain" description="Zn(2)-C6 fungal-type" evidence="3">
    <location>
        <begin position="318"/>
        <end position="354"/>
    </location>
</feature>
<dbReference type="EMBL" id="PQXL01000075">
    <property type="protein sequence ID" value="THV52575.1"/>
    <property type="molecule type" value="Genomic_DNA"/>
</dbReference>
<organism evidence="4 5">
    <name type="scientific">Botrytis galanthina</name>
    <dbReference type="NCBI Taxonomy" id="278940"/>
    <lineage>
        <taxon>Eukaryota</taxon>
        <taxon>Fungi</taxon>
        <taxon>Dikarya</taxon>
        <taxon>Ascomycota</taxon>
        <taxon>Pezizomycotina</taxon>
        <taxon>Leotiomycetes</taxon>
        <taxon>Helotiales</taxon>
        <taxon>Sclerotiniaceae</taxon>
        <taxon>Botrytis</taxon>
    </lineage>
</organism>
<dbReference type="PROSITE" id="PS50048">
    <property type="entry name" value="ZN2_CY6_FUNGAL_2"/>
    <property type="match status" value="1"/>
</dbReference>
<accession>A0A4S8R8D7</accession>
<name>A0A4S8R8D7_9HELO</name>